<dbReference type="Proteomes" id="UP000594637">
    <property type="component" value="Chromosome"/>
</dbReference>
<dbReference type="InterPro" id="IPR004919">
    <property type="entry name" value="GmrSD_N"/>
</dbReference>
<gene>
    <name evidence="2" type="ORF">ID810_00325</name>
</gene>
<evidence type="ECO:0000313" key="2">
    <source>
        <dbReference type="EMBL" id="QPL05489.1"/>
    </source>
</evidence>
<evidence type="ECO:0000259" key="1">
    <source>
        <dbReference type="Pfam" id="PF03235"/>
    </source>
</evidence>
<dbReference type="Pfam" id="PF03235">
    <property type="entry name" value="GmrSD_N"/>
    <property type="match status" value="1"/>
</dbReference>
<dbReference type="EMBL" id="CP063989">
    <property type="protein sequence ID" value="QPL05489.1"/>
    <property type="molecule type" value="Genomic_DNA"/>
</dbReference>
<evidence type="ECO:0000313" key="3">
    <source>
        <dbReference type="Proteomes" id="UP000594637"/>
    </source>
</evidence>
<organism evidence="2 3">
    <name type="scientific">Actinomyces respiraculi</name>
    <dbReference type="NCBI Taxonomy" id="2744574"/>
    <lineage>
        <taxon>Bacteria</taxon>
        <taxon>Bacillati</taxon>
        <taxon>Actinomycetota</taxon>
        <taxon>Actinomycetes</taxon>
        <taxon>Actinomycetales</taxon>
        <taxon>Actinomycetaceae</taxon>
        <taxon>Actinomyces</taxon>
    </lineage>
</organism>
<protein>
    <submittedName>
        <fullName evidence="2">DUF262 domain-containing protein</fullName>
    </submittedName>
</protein>
<accession>A0A7T0LKI7</accession>
<dbReference type="KEGG" id="arep:ID810_00325"/>
<keyword evidence="3" id="KW-1185">Reference proteome</keyword>
<dbReference type="PANTHER" id="PTHR37292:SF2">
    <property type="entry name" value="DUF262 DOMAIN-CONTAINING PROTEIN"/>
    <property type="match status" value="1"/>
</dbReference>
<feature type="domain" description="GmrSD restriction endonucleases N-terminal" evidence="1">
    <location>
        <begin position="25"/>
        <end position="213"/>
    </location>
</feature>
<dbReference type="PANTHER" id="PTHR37292">
    <property type="entry name" value="VNG6097C"/>
    <property type="match status" value="1"/>
</dbReference>
<name>A0A7T0LKI7_9ACTO</name>
<dbReference type="AlphaFoldDB" id="A0A7T0LKI7"/>
<proteinExistence type="predicted"/>
<reference evidence="2 3" key="1">
    <citation type="submission" date="2020-11" db="EMBL/GenBank/DDBJ databases">
        <title>Actinomyces sp. ZJ750.</title>
        <authorList>
            <person name="Zhou J."/>
        </authorList>
    </citation>
    <scope>NUCLEOTIDE SEQUENCE [LARGE SCALE GENOMIC DNA]</scope>
    <source>
        <strain evidence="2 3">ZJ750</strain>
    </source>
</reference>
<dbReference type="RefSeq" id="WP_166857546.1">
    <property type="nucleotide sequence ID" value="NZ_CP063989.1"/>
</dbReference>
<sequence>MEHSPAVSKSQAYTIVELRELVRAGGLRVPQFQRSFRWEAKDVRDLLDSILRGYPIGSLLLWQREAPPGRLMIGALCVDAPERPDALWLVDGQQRVTSLVNVVDPDGAQDPRFALGYSLRDHEIVGAHRLNDHLVIPLADLFDFSRALRWLADNPFAADHAEHVQDIAGRLNRFSIPATVMMQADEGTLREVFDRINSRGKRLNAAEIFNAIHGGPDPTLTTAGISASVDALTRFGQLGEQTIVQALLVRRHTDISRDIHGEFSESRRRVSSFPAENEADAYQATERALVAAVRYLQDYCAIPHLSFLPFRFQLLVLTRFFALFPDPYERNLVLLARWFWRTSANADVLGVSGSQTDLRAMAGLVVPGEESASVQRLLAAATRPGRPQVPDLSVFRATRASSKIILAALWNRHPIDPETGEALTQETLADQLETETTPSALVTDLVAPSHLPTDAATAATKVISLLDRRDLLGLLRPDVDLASLLLDTDMLDCLQRNDVDGFLALRTAALRQYLTDFLDVHTAWDHDDTPPLEELMSPTAPEETGS</sequence>